<proteinExistence type="predicted"/>
<feature type="region of interest" description="Disordered" evidence="1">
    <location>
        <begin position="45"/>
        <end position="76"/>
    </location>
</feature>
<evidence type="ECO:0000313" key="3">
    <source>
        <dbReference type="EMBL" id="MBU2692334.1"/>
    </source>
</evidence>
<evidence type="ECO:0008006" key="5">
    <source>
        <dbReference type="Google" id="ProtNLM"/>
    </source>
</evidence>
<dbReference type="AlphaFoldDB" id="A0A948W787"/>
<evidence type="ECO:0000256" key="2">
    <source>
        <dbReference type="SAM" id="SignalP"/>
    </source>
</evidence>
<organism evidence="3 4">
    <name type="scientific">Eiseniibacteriota bacterium</name>
    <dbReference type="NCBI Taxonomy" id="2212470"/>
    <lineage>
        <taxon>Bacteria</taxon>
        <taxon>Candidatus Eiseniibacteriota</taxon>
    </lineage>
</organism>
<comment type="caution">
    <text evidence="3">The sequence shown here is derived from an EMBL/GenBank/DDBJ whole genome shotgun (WGS) entry which is preliminary data.</text>
</comment>
<feature type="compositionally biased region" description="Basic residues" evidence="1">
    <location>
        <begin position="55"/>
        <end position="76"/>
    </location>
</feature>
<evidence type="ECO:0000256" key="1">
    <source>
        <dbReference type="SAM" id="MobiDB-lite"/>
    </source>
</evidence>
<sequence>MIHRCRLGVLASLVLILAAGHVYGEGSASQRDIIPLSRRILTDLIPSSAQDPTPPKKKSSSKKTSGTKKAKPKRKANPIKVSGNFFLKFLYTGNAYNYSEEYISEFRHSMNPHKFAMNTVDDLVVEPRIDVDFEKKFIKYGPTTLGVSYIRSQYTSNHNKSKDSFRIDIRQPVWGSDWMSFGYSLTPYSYIRKMSDRPPYVPRSTPIDYFAFQYTNNTFAFEYAHRFSYPYRLNIRAGRVIRYYNQPQMENDNWEWYIGGKFYWYASKSWRFSAEYRYSDAPARAADSIGETLETSDDSDPSFERDAYYIDFRYAPRGKLWIAKYLTLSLALKDYYFTSDRVLYRDGYHVGRLDEIDTYSFTVDTEEIYGPITLELGFFYDERRTTSPWEGVAADKDYIDRSFWLGMSYPF</sequence>
<gene>
    <name evidence="3" type="ORF">KJ970_15535</name>
</gene>
<accession>A0A948W787</accession>
<keyword evidence="2" id="KW-0732">Signal</keyword>
<dbReference type="Proteomes" id="UP000777784">
    <property type="component" value="Unassembled WGS sequence"/>
</dbReference>
<name>A0A948W787_UNCEI</name>
<reference evidence="3" key="1">
    <citation type="submission" date="2021-05" db="EMBL/GenBank/DDBJ databases">
        <title>Energy efficiency and biological interactions define the core microbiome of deep oligotrophic groundwater.</title>
        <authorList>
            <person name="Mehrshad M."/>
            <person name="Lopez-Fernandez M."/>
            <person name="Bell E."/>
            <person name="Bernier-Latmani R."/>
            <person name="Bertilsson S."/>
            <person name="Dopson M."/>
        </authorList>
    </citation>
    <scope>NUCLEOTIDE SEQUENCE</scope>
    <source>
        <strain evidence="3">Modern_marine.mb.64</strain>
    </source>
</reference>
<protein>
    <recommendedName>
        <fullName evidence="5">DUF3570 domain-containing protein</fullName>
    </recommendedName>
</protein>
<evidence type="ECO:0000313" key="4">
    <source>
        <dbReference type="Proteomes" id="UP000777784"/>
    </source>
</evidence>
<feature type="chain" id="PRO_5037222483" description="DUF3570 domain-containing protein" evidence="2">
    <location>
        <begin position="25"/>
        <end position="411"/>
    </location>
</feature>
<dbReference type="EMBL" id="JAHJDP010000087">
    <property type="protein sequence ID" value="MBU2692334.1"/>
    <property type="molecule type" value="Genomic_DNA"/>
</dbReference>
<feature type="signal peptide" evidence="2">
    <location>
        <begin position="1"/>
        <end position="24"/>
    </location>
</feature>